<dbReference type="Gene3D" id="1.10.10.10">
    <property type="entry name" value="Winged helix-like DNA-binding domain superfamily/Winged helix DNA-binding domain"/>
    <property type="match status" value="1"/>
</dbReference>
<organism evidence="5 7">
    <name type="scientific">Flavobacterium hibernum</name>
    <dbReference type="NCBI Taxonomy" id="37752"/>
    <lineage>
        <taxon>Bacteria</taxon>
        <taxon>Pseudomonadati</taxon>
        <taxon>Bacteroidota</taxon>
        <taxon>Flavobacteriia</taxon>
        <taxon>Flavobacteriales</taxon>
        <taxon>Flavobacteriaceae</taxon>
        <taxon>Flavobacterium</taxon>
    </lineage>
</organism>
<name>A0A0D0F908_9FLAO</name>
<evidence type="ECO:0000256" key="2">
    <source>
        <dbReference type="ARBA" id="ARBA00023125"/>
    </source>
</evidence>
<evidence type="ECO:0000313" key="7">
    <source>
        <dbReference type="Proteomes" id="UP000032061"/>
    </source>
</evidence>
<keyword evidence="8" id="KW-1185">Reference proteome</keyword>
<dbReference type="AlphaFoldDB" id="A0A0D0F908"/>
<reference evidence="6 8" key="2">
    <citation type="submission" date="2016-11" db="EMBL/GenBank/DDBJ databases">
        <title>Whole genomes of Flavobacteriaceae.</title>
        <authorList>
            <person name="Stine C."/>
            <person name="Li C."/>
            <person name="Tadesse D."/>
        </authorList>
    </citation>
    <scope>NUCLEOTIDE SEQUENCE [LARGE SCALE GENOMIC DNA]</scope>
    <source>
        <strain evidence="6 8">ATCC 51468</strain>
    </source>
</reference>
<keyword evidence="2" id="KW-0238">DNA-binding</keyword>
<dbReference type="PROSITE" id="PS51118">
    <property type="entry name" value="HTH_HXLR"/>
    <property type="match status" value="1"/>
</dbReference>
<dbReference type="RefSeq" id="WP_041515580.1">
    <property type="nucleotide sequence ID" value="NZ_JPRK01000002.1"/>
</dbReference>
<dbReference type="PANTHER" id="PTHR33204">
    <property type="entry name" value="TRANSCRIPTIONAL REGULATOR, MARR FAMILY"/>
    <property type="match status" value="1"/>
</dbReference>
<keyword evidence="3" id="KW-0804">Transcription</keyword>
<dbReference type="InterPro" id="IPR036390">
    <property type="entry name" value="WH_DNA-bd_sf"/>
</dbReference>
<dbReference type="GO" id="GO:0003677">
    <property type="term" value="F:DNA binding"/>
    <property type="evidence" value="ECO:0007669"/>
    <property type="project" value="UniProtKB-KW"/>
</dbReference>
<gene>
    <name evidence="6" type="ORF">B0A73_19370</name>
    <name evidence="5" type="ORF">IW18_00225</name>
</gene>
<dbReference type="InterPro" id="IPR002577">
    <property type="entry name" value="HTH_HxlR"/>
</dbReference>
<dbReference type="InterPro" id="IPR036388">
    <property type="entry name" value="WH-like_DNA-bd_sf"/>
</dbReference>
<dbReference type="SUPFAM" id="SSF46785">
    <property type="entry name" value="Winged helix' DNA-binding domain"/>
    <property type="match status" value="1"/>
</dbReference>
<dbReference type="EMBL" id="JPRK01000002">
    <property type="protein sequence ID" value="KIO54487.1"/>
    <property type="molecule type" value="Genomic_DNA"/>
</dbReference>
<sequence>MRKESSTNFENQQTLTDFCNASKTLMLISGRWKLSLLFSLLEHNSRTFSDFKQIVPAISDRILALQLKQLTEDSLIAKQKRENFMFYTLTEKGKSLKDILVNLAKWQTNLE</sequence>
<evidence type="ECO:0000256" key="1">
    <source>
        <dbReference type="ARBA" id="ARBA00023015"/>
    </source>
</evidence>
<accession>A0A0D0F908</accession>
<dbReference type="Pfam" id="PF01638">
    <property type="entry name" value="HxlR"/>
    <property type="match status" value="1"/>
</dbReference>
<keyword evidence="1" id="KW-0805">Transcription regulation</keyword>
<dbReference type="Proteomes" id="UP000198302">
    <property type="component" value="Unassembled WGS sequence"/>
</dbReference>
<dbReference type="STRING" id="37752.IW18_00225"/>
<comment type="caution">
    <text evidence="5">The sequence shown here is derived from an EMBL/GenBank/DDBJ whole genome shotgun (WGS) entry which is preliminary data.</text>
</comment>
<evidence type="ECO:0000256" key="3">
    <source>
        <dbReference type="ARBA" id="ARBA00023163"/>
    </source>
</evidence>
<feature type="domain" description="HTH hxlR-type" evidence="4">
    <location>
        <begin position="19"/>
        <end position="111"/>
    </location>
</feature>
<evidence type="ECO:0000259" key="4">
    <source>
        <dbReference type="PROSITE" id="PS51118"/>
    </source>
</evidence>
<evidence type="ECO:0000313" key="8">
    <source>
        <dbReference type="Proteomes" id="UP000198302"/>
    </source>
</evidence>
<dbReference type="OrthoDB" id="9797599at2"/>
<dbReference type="EMBL" id="MUGX01000030">
    <property type="protein sequence ID" value="OXA84508.1"/>
    <property type="molecule type" value="Genomic_DNA"/>
</dbReference>
<reference evidence="5 7" key="1">
    <citation type="submission" date="2015-01" db="EMBL/GenBank/DDBJ databases">
        <title>Genome of Flavobacterium hibernum DSM 12611.</title>
        <authorList>
            <person name="Stropko S.J."/>
            <person name="Pipes S.E."/>
            <person name="Newman J.D."/>
        </authorList>
    </citation>
    <scope>NUCLEOTIDE SEQUENCE [LARGE SCALE GENOMIC DNA]</scope>
    <source>
        <strain evidence="5 7">DSM 12611</strain>
    </source>
</reference>
<proteinExistence type="predicted"/>
<evidence type="ECO:0000313" key="6">
    <source>
        <dbReference type="EMBL" id="OXA84508.1"/>
    </source>
</evidence>
<dbReference type="Proteomes" id="UP000032061">
    <property type="component" value="Unassembled WGS sequence"/>
</dbReference>
<evidence type="ECO:0000313" key="5">
    <source>
        <dbReference type="EMBL" id="KIO54487.1"/>
    </source>
</evidence>
<protein>
    <submittedName>
        <fullName evidence="6">Transcriptional regulator</fullName>
    </submittedName>
</protein>